<evidence type="ECO:0008006" key="4">
    <source>
        <dbReference type="Google" id="ProtNLM"/>
    </source>
</evidence>
<dbReference type="EMBL" id="JJML01000075">
    <property type="protein sequence ID" value="KGF71454.1"/>
    <property type="molecule type" value="Genomic_DNA"/>
</dbReference>
<accession>A0A098TH90</accession>
<evidence type="ECO:0000256" key="1">
    <source>
        <dbReference type="SAM" id="Phobius"/>
    </source>
</evidence>
<keyword evidence="1" id="KW-0472">Membrane</keyword>
<keyword evidence="3" id="KW-1185">Reference proteome</keyword>
<feature type="transmembrane region" description="Helical" evidence="1">
    <location>
        <begin position="12"/>
        <end position="31"/>
    </location>
</feature>
<keyword evidence="1" id="KW-1133">Transmembrane helix</keyword>
<evidence type="ECO:0000313" key="2">
    <source>
        <dbReference type="EMBL" id="KGF71454.1"/>
    </source>
</evidence>
<dbReference type="AlphaFoldDB" id="A0A098TH90"/>
<reference evidence="2 3" key="1">
    <citation type="journal article" date="2014" name="Mol. Ecol.">
        <title>Evolution of Synechococcus.</title>
        <authorList>
            <person name="Dvorak P."/>
            <person name="Casamatta D."/>
            <person name="Hasler P."/>
            <person name="Poulickova A."/>
            <person name="Ondrej V."/>
            <person name="Sanges R."/>
        </authorList>
    </citation>
    <scope>NUCLEOTIDE SEQUENCE [LARGE SCALE GENOMIC DNA]</scope>
    <source>
        <strain evidence="2 3">CAUP A 1101</strain>
    </source>
</reference>
<gene>
    <name evidence="2" type="ORF">DO97_19585</name>
</gene>
<dbReference type="Proteomes" id="UP000030170">
    <property type="component" value="Unassembled WGS sequence"/>
</dbReference>
<feature type="transmembrane region" description="Helical" evidence="1">
    <location>
        <begin position="67"/>
        <end position="100"/>
    </location>
</feature>
<protein>
    <recommendedName>
        <fullName evidence="4">DUF4395 domain-containing protein</fullName>
    </recommendedName>
</protein>
<sequence length="144" mass="16392">MGGIALVNTQRNLTWNLWFITWLGLIAGLFAQPFYEYVVYFSAIQVVIFLSIEQFKLTAFPVQVRIAYLAWVALGTYVPYLSILMLITTIGLTANVFFGYCPLARTLYLLPINRNEPLSIDLVKRVFQSPPVKGRFELLPPVVN</sequence>
<comment type="caution">
    <text evidence="2">The sequence shown here is derived from an EMBL/GenBank/DDBJ whole genome shotgun (WGS) entry which is preliminary data.</text>
</comment>
<name>A0A098TH90_9CYAN</name>
<organism evidence="2 3">
    <name type="scientific">Neosynechococcus sphagnicola sy1</name>
    <dbReference type="NCBI Taxonomy" id="1497020"/>
    <lineage>
        <taxon>Bacteria</taxon>
        <taxon>Bacillati</taxon>
        <taxon>Cyanobacteriota</taxon>
        <taxon>Cyanophyceae</taxon>
        <taxon>Neosynechococcales</taxon>
        <taxon>Neosynechococcaceae</taxon>
        <taxon>Neosynechococcus</taxon>
    </lineage>
</organism>
<keyword evidence="1" id="KW-0812">Transmembrane</keyword>
<proteinExistence type="predicted"/>
<evidence type="ECO:0000313" key="3">
    <source>
        <dbReference type="Proteomes" id="UP000030170"/>
    </source>
</evidence>
<dbReference type="STRING" id="1497020.DO97_19585"/>